<accession>A0A0F3RTQ9</accession>
<evidence type="ECO:0000256" key="7">
    <source>
        <dbReference type="ARBA" id="ARBA00022806"/>
    </source>
</evidence>
<comment type="caution">
    <text evidence="11">The sequence shown here is derived from an EMBL/GenBank/DDBJ whole genome shotgun (WGS) entry which is preliminary data.</text>
</comment>
<dbReference type="InterPro" id="IPR011545">
    <property type="entry name" value="DEAD/DEAH_box_helicase_dom"/>
</dbReference>
<dbReference type="GO" id="GO:0003724">
    <property type="term" value="F:RNA helicase activity"/>
    <property type="evidence" value="ECO:0007669"/>
    <property type="project" value="TreeGrafter"/>
</dbReference>
<evidence type="ECO:0000256" key="8">
    <source>
        <dbReference type="ARBA" id="ARBA00022840"/>
    </source>
</evidence>
<keyword evidence="6" id="KW-0378">Hydrolase</keyword>
<dbReference type="AlphaFoldDB" id="A0A0F3RTQ9"/>
<dbReference type="InterPro" id="IPR027417">
    <property type="entry name" value="P-loop_NTPase"/>
</dbReference>
<dbReference type="Pfam" id="PF18395">
    <property type="entry name" value="Cas3_C"/>
    <property type="match status" value="1"/>
</dbReference>
<dbReference type="SMART" id="SM00487">
    <property type="entry name" value="DEXDc"/>
    <property type="match status" value="1"/>
</dbReference>
<dbReference type="GO" id="GO:0003723">
    <property type="term" value="F:RNA binding"/>
    <property type="evidence" value="ECO:0007669"/>
    <property type="project" value="TreeGrafter"/>
</dbReference>
<dbReference type="OrthoDB" id="9810236at2"/>
<comment type="similarity">
    <text evidence="1">In the N-terminal section; belongs to the CRISPR-associated nuclease Cas3-HD family.</text>
</comment>
<evidence type="ECO:0000313" key="11">
    <source>
        <dbReference type="EMBL" id="KJW13408.1"/>
    </source>
</evidence>
<dbReference type="PATRIC" id="fig|216463.3.peg.2378"/>
<dbReference type="Pfam" id="PF00270">
    <property type="entry name" value="DEAD"/>
    <property type="match status" value="1"/>
</dbReference>
<dbReference type="STRING" id="216463.VC81_02790"/>
<dbReference type="PROSITE" id="PS51643">
    <property type="entry name" value="HD_CAS3"/>
    <property type="match status" value="1"/>
</dbReference>
<dbReference type="InterPro" id="IPR014001">
    <property type="entry name" value="Helicase_ATP-bd"/>
</dbReference>
<evidence type="ECO:0000256" key="9">
    <source>
        <dbReference type="ARBA" id="ARBA00023118"/>
    </source>
</evidence>
<protein>
    <submittedName>
        <fullName evidence="11">CRISPR-associated protein</fullName>
    </submittedName>
</protein>
<dbReference type="NCBIfam" id="TIGR01587">
    <property type="entry name" value="cas3_core"/>
    <property type="match status" value="1"/>
</dbReference>
<reference evidence="11 12" key="1">
    <citation type="submission" date="2015-03" db="EMBL/GenBank/DDBJ databases">
        <authorList>
            <person name="Zheng J."/>
            <person name="Ganezle M."/>
        </authorList>
    </citation>
    <scope>NUCLEOTIDE SEQUENCE [LARGE SCALE GENOMIC DNA]</scope>
    <source>
        <strain evidence="11 12">LP38</strain>
    </source>
</reference>
<dbReference type="InterPro" id="IPR041372">
    <property type="entry name" value="Cas3_C"/>
</dbReference>
<keyword evidence="4" id="KW-0479">Metal-binding</keyword>
<dbReference type="InterPro" id="IPR050547">
    <property type="entry name" value="DEAD_box_RNA_helicases"/>
</dbReference>
<keyword evidence="5" id="KW-0547">Nucleotide-binding</keyword>
<feature type="domain" description="HD Cas3-type" evidence="10">
    <location>
        <begin position="21"/>
        <end position="238"/>
    </location>
</feature>
<keyword evidence="8" id="KW-0067">ATP-binding</keyword>
<dbReference type="InterPro" id="IPR006483">
    <property type="entry name" value="CRISPR-assoc_Cas3_HD"/>
</dbReference>
<dbReference type="SUPFAM" id="SSF52540">
    <property type="entry name" value="P-loop containing nucleoside triphosphate hydrolases"/>
    <property type="match status" value="1"/>
</dbReference>
<evidence type="ECO:0000256" key="4">
    <source>
        <dbReference type="ARBA" id="ARBA00022723"/>
    </source>
</evidence>
<dbReference type="Gene3D" id="1.10.3210.30">
    <property type="match status" value="1"/>
</dbReference>
<gene>
    <name evidence="11" type="ORF">VC81_02790</name>
</gene>
<dbReference type="Pfam" id="PF22590">
    <property type="entry name" value="Cas3-like_C_2"/>
    <property type="match status" value="1"/>
</dbReference>
<dbReference type="NCBIfam" id="TIGR01596">
    <property type="entry name" value="cas3_HD"/>
    <property type="match status" value="1"/>
</dbReference>
<dbReference type="CDD" id="cd09641">
    <property type="entry name" value="Cas3''_I"/>
    <property type="match status" value="1"/>
</dbReference>
<dbReference type="EMBL" id="JZCR01000006">
    <property type="protein sequence ID" value="KJW13408.1"/>
    <property type="molecule type" value="Genomic_DNA"/>
</dbReference>
<keyword evidence="7" id="KW-0347">Helicase</keyword>
<dbReference type="GO" id="GO:0004518">
    <property type="term" value="F:nuclease activity"/>
    <property type="evidence" value="ECO:0007669"/>
    <property type="project" value="UniProtKB-KW"/>
</dbReference>
<dbReference type="GO" id="GO:0051607">
    <property type="term" value="P:defense response to virus"/>
    <property type="evidence" value="ECO:0007669"/>
    <property type="project" value="UniProtKB-KW"/>
</dbReference>
<dbReference type="Gene3D" id="3.40.50.300">
    <property type="entry name" value="P-loop containing nucleotide triphosphate hydrolases"/>
    <property type="match status" value="2"/>
</dbReference>
<evidence type="ECO:0000256" key="2">
    <source>
        <dbReference type="ARBA" id="ARBA00009046"/>
    </source>
</evidence>
<sequence length="956" mass="106990">MNSKLSASETSLWAKKNTENGEQCWTPLVVHLTDAANVMNWLYYHWLDEGQRQFLTITLPDEEMQKLVKFLGFFHDFGKATPAFQTKKSYDGNRSLDAELLELLSRHGFADLTDLVLASPQKSPHALAGEALLESDRFNVPTAIGAIIGGHHGKPGKWAPKRQLKDYTANYYQVDGEAADAQTREREHQIKINWEDVQQRLFAYGLELAGYQDATEIPAVNQPQAVILEGLLIMADWLASSEYLDAAQTIPLFPLIRLDESYQDVDLTARYQHAILTWKRTDKWEPHQVAVNDSQDPKQHRDPYFDRWGFTARDVQLIMTQAIQATTDPGMVIVEAGMGVGKTEIALIAAEQLAAKTGRNGVFMGLPTQATTNAMFDRVVAWVRQLANAEGKKLSINLVHRKKWFNQNFQNLPDAVNVYDHDQQLVGNQSETKAQSEAGAAVVNIWFSGKKSILADFTVGTIDNLLLMGLKKKHLFLRHLGFSGKVVIIDEVHAYDTYMNSYLYKAINWLGAYHVPIIVLSATLPIAKRNKLIYAYLKGKYGRQYKKGLQAPADWDQAQAYPLLTLVDGQTIKQTTDFNQRQTANTTVQIQRLNLDDAALITAIMAKIQAGGVAGVIVNTVKRTQALAKLVLAHSSDVQLMVLHSAFLAPDRSKQEQALQRAIGKGATRPKKLIVIGTQVLEQSLDIDFDVLYTDIAPMDLILQRIGRLHRHQITRPAALQQPQTFILGIQGPGDYGDANEAVYEKYLLMKTDHFLGETVVLPRDISQLVQKVYDPATDDEVAEIEPAKEDFEDDRDREKARSKVFQVAPPKLKAGQTIHGWLDWDDQSLDKDEQNASAAVRDIQESIEVVLVQHTAHGDCLLDGRPLSTVKPQEIAEQVLRLPTAITPRNSVVAQVIATLEKRTGNQFADWQLSPWLRGALALSLDDQATATLGRWSLAYSTKLGLSYEKEDEHD</sequence>
<proteinExistence type="inferred from homology"/>
<dbReference type="InterPro" id="IPR038257">
    <property type="entry name" value="CRISPR-assoc_Cas3_HD_sf"/>
</dbReference>
<dbReference type="GO" id="GO:0046872">
    <property type="term" value="F:metal ion binding"/>
    <property type="evidence" value="ECO:0007669"/>
    <property type="project" value="UniProtKB-KW"/>
</dbReference>
<dbReference type="Proteomes" id="UP000033491">
    <property type="component" value="Unassembled WGS sequence"/>
</dbReference>
<dbReference type="InterPro" id="IPR006474">
    <property type="entry name" value="Helicase_Cas3_CRISPR-ass_core"/>
</dbReference>
<keyword evidence="9" id="KW-0051">Antiviral defense</keyword>
<dbReference type="PANTHER" id="PTHR47963:SF9">
    <property type="entry name" value="CRISPR-ASSOCIATED ENDONUCLEASE_HELICASE CAS3"/>
    <property type="match status" value="1"/>
</dbReference>
<name>A0A0F3RTQ9_9LACO</name>
<organism evidence="11 12">
    <name type="scientific">Levilactobacillus spicheri</name>
    <dbReference type="NCBI Taxonomy" id="216463"/>
    <lineage>
        <taxon>Bacteria</taxon>
        <taxon>Bacillati</taxon>
        <taxon>Bacillota</taxon>
        <taxon>Bacilli</taxon>
        <taxon>Lactobacillales</taxon>
        <taxon>Lactobacillaceae</taxon>
        <taxon>Levilactobacillus</taxon>
    </lineage>
</organism>
<evidence type="ECO:0000313" key="12">
    <source>
        <dbReference type="Proteomes" id="UP000033491"/>
    </source>
</evidence>
<dbReference type="InterPro" id="IPR054712">
    <property type="entry name" value="Cas3-like_dom"/>
</dbReference>
<dbReference type="GO" id="GO:0005524">
    <property type="term" value="F:ATP binding"/>
    <property type="evidence" value="ECO:0007669"/>
    <property type="project" value="UniProtKB-KW"/>
</dbReference>
<dbReference type="Pfam" id="PF18019">
    <property type="entry name" value="Cas3_HD"/>
    <property type="match status" value="1"/>
</dbReference>
<evidence type="ECO:0000259" key="10">
    <source>
        <dbReference type="PROSITE" id="PS51643"/>
    </source>
</evidence>
<dbReference type="GO" id="GO:0016787">
    <property type="term" value="F:hydrolase activity"/>
    <property type="evidence" value="ECO:0007669"/>
    <property type="project" value="UniProtKB-KW"/>
</dbReference>
<keyword evidence="3" id="KW-0540">Nuclease</keyword>
<comment type="similarity">
    <text evidence="2">In the central section; belongs to the CRISPR-associated helicase Cas3 family.</text>
</comment>
<dbReference type="PANTHER" id="PTHR47963">
    <property type="entry name" value="DEAD-BOX ATP-DEPENDENT RNA HELICASE 47, MITOCHONDRIAL"/>
    <property type="match status" value="1"/>
</dbReference>
<evidence type="ECO:0000256" key="3">
    <source>
        <dbReference type="ARBA" id="ARBA00022722"/>
    </source>
</evidence>
<evidence type="ECO:0000256" key="6">
    <source>
        <dbReference type="ARBA" id="ARBA00022801"/>
    </source>
</evidence>
<evidence type="ECO:0000256" key="1">
    <source>
        <dbReference type="ARBA" id="ARBA00006847"/>
    </source>
</evidence>
<evidence type="ECO:0000256" key="5">
    <source>
        <dbReference type="ARBA" id="ARBA00022741"/>
    </source>
</evidence>
<dbReference type="RefSeq" id="WP_045806635.1">
    <property type="nucleotide sequence ID" value="NZ_JZCR01000006.1"/>
</dbReference>